<name>A0A6C0PAV2_9BACL</name>
<dbReference type="Pfam" id="PF00528">
    <property type="entry name" value="BPD_transp_1"/>
    <property type="match status" value="1"/>
</dbReference>
<feature type="domain" description="ABC transmembrane type-1" evidence="8">
    <location>
        <begin position="72"/>
        <end position="279"/>
    </location>
</feature>
<dbReference type="AlphaFoldDB" id="A0A6C0PAV2"/>
<dbReference type="KEGG" id="prz:GZH47_32000"/>
<protein>
    <submittedName>
        <fullName evidence="9">Carbohydrate ABC transporter permease</fullName>
    </submittedName>
</protein>
<organism evidence="9 10">
    <name type="scientific">Paenibacillus rhizovicinus</name>
    <dbReference type="NCBI Taxonomy" id="2704463"/>
    <lineage>
        <taxon>Bacteria</taxon>
        <taxon>Bacillati</taxon>
        <taxon>Bacillota</taxon>
        <taxon>Bacilli</taxon>
        <taxon>Bacillales</taxon>
        <taxon>Paenibacillaceae</taxon>
        <taxon>Paenibacillus</taxon>
    </lineage>
</organism>
<dbReference type="PANTHER" id="PTHR43744">
    <property type="entry name" value="ABC TRANSPORTER PERMEASE PROTEIN MG189-RELATED-RELATED"/>
    <property type="match status" value="1"/>
</dbReference>
<dbReference type="Proteomes" id="UP000479114">
    <property type="component" value="Plasmid unnamed1"/>
</dbReference>
<evidence type="ECO:0000256" key="6">
    <source>
        <dbReference type="ARBA" id="ARBA00023136"/>
    </source>
</evidence>
<feature type="transmembrane region" description="Helical" evidence="7">
    <location>
        <begin position="139"/>
        <end position="160"/>
    </location>
</feature>
<dbReference type="InterPro" id="IPR000515">
    <property type="entry name" value="MetI-like"/>
</dbReference>
<dbReference type="PANTHER" id="PTHR43744:SF9">
    <property type="entry name" value="POLYGALACTURONAN_RHAMNOGALACTURONAN TRANSPORT SYSTEM PERMEASE PROTEIN YTCP"/>
    <property type="match status" value="1"/>
</dbReference>
<evidence type="ECO:0000259" key="8">
    <source>
        <dbReference type="PROSITE" id="PS50928"/>
    </source>
</evidence>
<dbReference type="EMBL" id="CP048287">
    <property type="protein sequence ID" value="QHW35619.1"/>
    <property type="molecule type" value="Genomic_DNA"/>
</dbReference>
<reference evidence="9 10" key="1">
    <citation type="submission" date="2020-02" db="EMBL/GenBank/DDBJ databases">
        <title>Paenibacillus sp. nov., isolated from rhizosphere soil of tomato.</title>
        <authorList>
            <person name="Weon H.-Y."/>
            <person name="Lee S.A."/>
        </authorList>
    </citation>
    <scope>NUCLEOTIDE SEQUENCE [LARGE SCALE GENOMIC DNA]</scope>
    <source>
        <strain evidence="9 10">14171R-81</strain>
        <plasmid evidence="9 10">unnamed1</plasmid>
    </source>
</reference>
<evidence type="ECO:0000313" key="10">
    <source>
        <dbReference type="Proteomes" id="UP000479114"/>
    </source>
</evidence>
<feature type="transmembrane region" description="Helical" evidence="7">
    <location>
        <begin position="12"/>
        <end position="35"/>
    </location>
</feature>
<evidence type="ECO:0000256" key="3">
    <source>
        <dbReference type="ARBA" id="ARBA00022475"/>
    </source>
</evidence>
<geneLocation type="plasmid" evidence="9 10">
    <name>unnamed1</name>
</geneLocation>
<keyword evidence="9" id="KW-0614">Plasmid</keyword>
<dbReference type="Gene3D" id="1.10.3720.10">
    <property type="entry name" value="MetI-like"/>
    <property type="match status" value="1"/>
</dbReference>
<proteinExistence type="inferred from homology"/>
<evidence type="ECO:0000256" key="1">
    <source>
        <dbReference type="ARBA" id="ARBA00004651"/>
    </source>
</evidence>
<keyword evidence="10" id="KW-1185">Reference proteome</keyword>
<dbReference type="GO" id="GO:0055085">
    <property type="term" value="P:transmembrane transport"/>
    <property type="evidence" value="ECO:0007669"/>
    <property type="project" value="InterPro"/>
</dbReference>
<evidence type="ECO:0000256" key="4">
    <source>
        <dbReference type="ARBA" id="ARBA00022692"/>
    </source>
</evidence>
<accession>A0A6C0PAV2</accession>
<evidence type="ECO:0000256" key="2">
    <source>
        <dbReference type="ARBA" id="ARBA00022448"/>
    </source>
</evidence>
<evidence type="ECO:0000256" key="7">
    <source>
        <dbReference type="RuleBase" id="RU363032"/>
    </source>
</evidence>
<evidence type="ECO:0000313" key="9">
    <source>
        <dbReference type="EMBL" id="QHW35619.1"/>
    </source>
</evidence>
<keyword evidence="3" id="KW-1003">Cell membrane</keyword>
<dbReference type="CDD" id="cd06261">
    <property type="entry name" value="TM_PBP2"/>
    <property type="match status" value="1"/>
</dbReference>
<comment type="subcellular location">
    <subcellularLocation>
        <location evidence="1 7">Cell membrane</location>
        <topology evidence="1 7">Multi-pass membrane protein</topology>
    </subcellularLocation>
</comment>
<dbReference type="InterPro" id="IPR035906">
    <property type="entry name" value="MetI-like_sf"/>
</dbReference>
<dbReference type="GO" id="GO:0005886">
    <property type="term" value="C:plasma membrane"/>
    <property type="evidence" value="ECO:0007669"/>
    <property type="project" value="UniProtKB-SubCell"/>
</dbReference>
<keyword evidence="5 7" id="KW-1133">Transmembrane helix</keyword>
<keyword evidence="2 7" id="KW-0813">Transport</keyword>
<dbReference type="PROSITE" id="PS50928">
    <property type="entry name" value="ABC_TM1"/>
    <property type="match status" value="1"/>
</dbReference>
<sequence length="294" mass="33051">MNGLSKPAHVALNTAFIIIGLICVLPVVLVLAVSLSDEQSIYSHGYQFIPTKFSLAAYRYLFHDFSVVARAYGVTIMVTVVGTILNVILTSLYAYPISRQDFPFKKAFTMFILITMLFNGGLVSFYLVYVSVLHVNNTVWALILPLVTNPFWVIVGRTFFKENIPGEVLESAAIDGAGELRIFLQLVLPLSLPVLATMALFSIFSYWNDWFNSLLFITDRKWFSLQYVMMKALLDFQFIQENLKLSSNVKQQVKIPSESIRMAMAMVGMGPIILAYPFFQRYFVSGLTVGAVKG</sequence>
<dbReference type="SUPFAM" id="SSF161098">
    <property type="entry name" value="MetI-like"/>
    <property type="match status" value="1"/>
</dbReference>
<gene>
    <name evidence="9" type="ORF">GZH47_32000</name>
</gene>
<keyword evidence="6 7" id="KW-0472">Membrane</keyword>
<feature type="transmembrane region" description="Helical" evidence="7">
    <location>
        <begin position="107"/>
        <end position="127"/>
    </location>
</feature>
<feature type="transmembrane region" description="Helical" evidence="7">
    <location>
        <begin position="180"/>
        <end position="207"/>
    </location>
</feature>
<feature type="transmembrane region" description="Helical" evidence="7">
    <location>
        <begin position="260"/>
        <end position="279"/>
    </location>
</feature>
<keyword evidence="4 7" id="KW-0812">Transmembrane</keyword>
<feature type="transmembrane region" description="Helical" evidence="7">
    <location>
        <begin position="71"/>
        <end position="95"/>
    </location>
</feature>
<evidence type="ECO:0000256" key="5">
    <source>
        <dbReference type="ARBA" id="ARBA00022989"/>
    </source>
</evidence>
<comment type="similarity">
    <text evidence="7">Belongs to the binding-protein-dependent transport system permease family.</text>
</comment>